<dbReference type="Proteomes" id="UP000663888">
    <property type="component" value="Unassembled WGS sequence"/>
</dbReference>
<proteinExistence type="predicted"/>
<dbReference type="InterPro" id="IPR036291">
    <property type="entry name" value="NAD(P)-bd_dom_sf"/>
</dbReference>
<sequence>MRVFLNNKEAAFVGRGTNIWSNIHVCDVARAFLVIVEHALKLKNITEDGQNTQRDGFDNFYFTGAGEHAWGPVVQEIARAMYQRGLLKTSATKSVPIEYDRILSYASGSTSRVKSTRLRALGWTPKEKNIMDTIDEDVDASLEMMKSNIKPNF</sequence>
<dbReference type="GO" id="GO:0004029">
    <property type="term" value="F:aldehyde dehydrogenase (NAD+) activity"/>
    <property type="evidence" value="ECO:0007669"/>
    <property type="project" value="TreeGrafter"/>
</dbReference>
<dbReference type="PANTHER" id="PTHR48079:SF6">
    <property type="entry name" value="NAD(P)-BINDING DOMAIN-CONTAINING PROTEIN-RELATED"/>
    <property type="match status" value="1"/>
</dbReference>
<dbReference type="AlphaFoldDB" id="A0A8H3AWW4"/>
<organism evidence="1 2">
    <name type="scientific">Rhizoctonia solani</name>
    <dbReference type="NCBI Taxonomy" id="456999"/>
    <lineage>
        <taxon>Eukaryota</taxon>
        <taxon>Fungi</taxon>
        <taxon>Dikarya</taxon>
        <taxon>Basidiomycota</taxon>
        <taxon>Agaricomycotina</taxon>
        <taxon>Agaricomycetes</taxon>
        <taxon>Cantharellales</taxon>
        <taxon>Ceratobasidiaceae</taxon>
        <taxon>Rhizoctonia</taxon>
    </lineage>
</organism>
<dbReference type="EMBL" id="CAJMWX010000998">
    <property type="protein sequence ID" value="CAE6442412.1"/>
    <property type="molecule type" value="Genomic_DNA"/>
</dbReference>
<dbReference type="SUPFAM" id="SSF51735">
    <property type="entry name" value="NAD(P)-binding Rossmann-fold domains"/>
    <property type="match status" value="1"/>
</dbReference>
<comment type="caution">
    <text evidence="1">The sequence shown here is derived from an EMBL/GenBank/DDBJ whole genome shotgun (WGS) entry which is preliminary data.</text>
</comment>
<accession>A0A8H3AWW4</accession>
<dbReference type="GO" id="GO:0005737">
    <property type="term" value="C:cytoplasm"/>
    <property type="evidence" value="ECO:0007669"/>
    <property type="project" value="TreeGrafter"/>
</dbReference>
<dbReference type="InterPro" id="IPR051783">
    <property type="entry name" value="NAD(P)-dependent_oxidoreduct"/>
</dbReference>
<evidence type="ECO:0008006" key="3">
    <source>
        <dbReference type="Google" id="ProtNLM"/>
    </source>
</evidence>
<name>A0A8H3AWW4_9AGAM</name>
<evidence type="ECO:0000313" key="1">
    <source>
        <dbReference type="EMBL" id="CAE6442412.1"/>
    </source>
</evidence>
<dbReference type="Gene3D" id="3.40.50.720">
    <property type="entry name" value="NAD(P)-binding Rossmann-like Domain"/>
    <property type="match status" value="1"/>
</dbReference>
<evidence type="ECO:0000313" key="2">
    <source>
        <dbReference type="Proteomes" id="UP000663888"/>
    </source>
</evidence>
<protein>
    <recommendedName>
        <fullName evidence="3">NAD-dependent epimerase/dehydratase domain-containing protein</fullName>
    </recommendedName>
</protein>
<reference evidence="1" key="1">
    <citation type="submission" date="2021-01" db="EMBL/GenBank/DDBJ databases">
        <authorList>
            <person name="Kaushik A."/>
        </authorList>
    </citation>
    <scope>NUCLEOTIDE SEQUENCE</scope>
    <source>
        <strain evidence="1">AG4-R118</strain>
    </source>
</reference>
<dbReference type="PANTHER" id="PTHR48079">
    <property type="entry name" value="PROTEIN YEEZ"/>
    <property type="match status" value="1"/>
</dbReference>
<gene>
    <name evidence="1" type="ORF">RDB_LOCUS52498</name>
</gene>